<dbReference type="RefSeq" id="WP_354443763.1">
    <property type="nucleotide sequence ID" value="NZ_JBEPSH010000005.1"/>
</dbReference>
<keyword evidence="3 4" id="KW-0456">Lyase</keyword>
<evidence type="ECO:0000256" key="1">
    <source>
        <dbReference type="ARBA" id="ARBA00004863"/>
    </source>
</evidence>
<evidence type="ECO:0000256" key="2">
    <source>
        <dbReference type="ARBA" id="ARBA00022428"/>
    </source>
</evidence>
<evidence type="ECO:0000313" key="4">
    <source>
        <dbReference type="EMBL" id="MET4577397.1"/>
    </source>
</evidence>
<dbReference type="Proteomes" id="UP001549320">
    <property type="component" value="Unassembled WGS sequence"/>
</dbReference>
<protein>
    <submittedName>
        <fullName evidence="4">Chorismate dehydratase</fullName>
        <ecNumber evidence="4">4.2.1.151</ecNumber>
    </submittedName>
</protein>
<keyword evidence="5" id="KW-1185">Reference proteome</keyword>
<gene>
    <name evidence="4" type="ORF">ABIE13_002508</name>
</gene>
<proteinExistence type="predicted"/>
<accession>A0ABV2Q8R0</accession>
<dbReference type="PANTHER" id="PTHR37690">
    <property type="entry name" value="CHORISMATE DEHYDRATASE"/>
    <property type="match status" value="1"/>
</dbReference>
<dbReference type="GO" id="GO:0016829">
    <property type="term" value="F:lyase activity"/>
    <property type="evidence" value="ECO:0007669"/>
    <property type="project" value="UniProtKB-KW"/>
</dbReference>
<sequence>MPKLPTTVGHFSSVPWIPYYTSCEDWPVSLLPCESSDVRQLAARGQVDITPMAVADWFELGDSWHRLGSWGIAFRDKADSVCLFSQCPIEELHLAEIAISSLTTSSVRILEALLKGKYGLAIGPWRRHVEVDDATTPRLLIQNEAVEERGRKRFAYVYDLGREWQEWQGTPVVPAVWVYRAGTDPARLELMQKLLAGSMIRYRSDPMAAVAAHRHAYKWAPCAQEIVALHRNFEYDLSDDDFVRGIERMRALLPRQVEGFEVAQRLG</sequence>
<dbReference type="Gene3D" id="3.40.190.10">
    <property type="entry name" value="Periplasmic binding protein-like II"/>
    <property type="match status" value="2"/>
</dbReference>
<dbReference type="PANTHER" id="PTHR37690:SF1">
    <property type="entry name" value="CHORISMATE DEHYDRATASE"/>
    <property type="match status" value="1"/>
</dbReference>
<dbReference type="EC" id="4.2.1.151" evidence="4"/>
<comment type="pathway">
    <text evidence="1">Quinol/quinone metabolism; menaquinone biosynthesis.</text>
</comment>
<dbReference type="InterPro" id="IPR030868">
    <property type="entry name" value="MqnA"/>
</dbReference>
<dbReference type="SUPFAM" id="SSF53850">
    <property type="entry name" value="Periplasmic binding protein-like II"/>
    <property type="match status" value="1"/>
</dbReference>
<name>A0ABV2Q8R0_9BURK</name>
<organism evidence="4 5">
    <name type="scientific">Ottowia thiooxydans</name>
    <dbReference type="NCBI Taxonomy" id="219182"/>
    <lineage>
        <taxon>Bacteria</taxon>
        <taxon>Pseudomonadati</taxon>
        <taxon>Pseudomonadota</taxon>
        <taxon>Betaproteobacteria</taxon>
        <taxon>Burkholderiales</taxon>
        <taxon>Comamonadaceae</taxon>
        <taxon>Ottowia</taxon>
    </lineage>
</organism>
<comment type="caution">
    <text evidence="4">The sequence shown here is derived from an EMBL/GenBank/DDBJ whole genome shotgun (WGS) entry which is preliminary data.</text>
</comment>
<dbReference type="EMBL" id="JBEPSH010000005">
    <property type="protein sequence ID" value="MET4577397.1"/>
    <property type="molecule type" value="Genomic_DNA"/>
</dbReference>
<keyword evidence="2" id="KW-0474">Menaquinone biosynthesis</keyword>
<dbReference type="InterPro" id="IPR003773">
    <property type="entry name" value="Menaquinone_biosynth"/>
</dbReference>
<dbReference type="Pfam" id="PF02621">
    <property type="entry name" value="VitK2_biosynth"/>
    <property type="match status" value="1"/>
</dbReference>
<evidence type="ECO:0000313" key="5">
    <source>
        <dbReference type="Proteomes" id="UP001549320"/>
    </source>
</evidence>
<reference evidence="4 5" key="1">
    <citation type="submission" date="2024-06" db="EMBL/GenBank/DDBJ databases">
        <title>Sorghum-associated microbial communities from plants grown in Nebraska, USA.</title>
        <authorList>
            <person name="Schachtman D."/>
        </authorList>
    </citation>
    <scope>NUCLEOTIDE SEQUENCE [LARGE SCALE GENOMIC DNA]</scope>
    <source>
        <strain evidence="4 5">2709</strain>
    </source>
</reference>
<evidence type="ECO:0000256" key="3">
    <source>
        <dbReference type="ARBA" id="ARBA00023239"/>
    </source>
</evidence>